<sequence>MRVIFQTANIVTLITVLFSLCLLPHSVNAADIQVETAVERQEVFVGESFTMQIRVEGADSPAEPDTSQLTDFTVRPMGGQSNSSTMVSNTNGSWQQITHHGYIFNYSLTPKKSGELIIPAIHVTVDGRNYSTRPVTIHARKPQETAEFKVRMSLSKETCYVGEPVILTTTWYVGKNVKNFEFNLPVLSEPGFDATPLAADNQDTLEVPVGTHTVPATKGKEKLDGEEFLTVTFQHHLVPLQEGSFTLPQTTVSCQALTGYRQSRSNRPFGGMGNDVFEDFFSSGRRAVYQTFVTPSNQPTLTVLPLPAENKPPFFSGLVGTYAIQAKASPTQVNIGDPITLTVTVEGSSLKHIQLPDLSRFLHPESFKIPEEMAAGEIADGGKTYTQTIRVKNSRVTEIPPIALTYFDIEEKRYTTARTPPIPLQVSTTRIVTALDAEGLDAATGKKKIQAVIEGINHNYEEIEGNALYIKQQSPVMLWLSLILPPGLFFLVYGASFMVRRRKGNGAERKIRNAYPLLKKELSSASLSGEQINRALQNYLAAKTGKTAGTITFSDVITALDNGCTDPSLQDELKKIMEECETMRYAGGVDTPANSAHVTKRLFDLASRLEGQI</sequence>
<name>A0A8J6NDP9_9BACT</name>
<accession>A0A8J6NDP9</accession>
<dbReference type="Pfam" id="PF13584">
    <property type="entry name" value="BatD"/>
    <property type="match status" value="2"/>
</dbReference>
<dbReference type="EMBL" id="JACNJZ010000093">
    <property type="protein sequence ID" value="MBC8317560.1"/>
    <property type="molecule type" value="Genomic_DNA"/>
</dbReference>
<keyword evidence="2" id="KW-0732">Signal</keyword>
<proteinExistence type="predicted"/>
<keyword evidence="1" id="KW-0812">Transmembrane</keyword>
<evidence type="ECO:0000256" key="2">
    <source>
        <dbReference type="SAM" id="SignalP"/>
    </source>
</evidence>
<dbReference type="Proteomes" id="UP000614424">
    <property type="component" value="Unassembled WGS sequence"/>
</dbReference>
<dbReference type="InterPro" id="IPR025738">
    <property type="entry name" value="BatD"/>
</dbReference>
<evidence type="ECO:0000256" key="1">
    <source>
        <dbReference type="SAM" id="Phobius"/>
    </source>
</evidence>
<evidence type="ECO:0000313" key="4">
    <source>
        <dbReference type="Proteomes" id="UP000614424"/>
    </source>
</evidence>
<feature type="signal peptide" evidence="2">
    <location>
        <begin position="1"/>
        <end position="29"/>
    </location>
</feature>
<evidence type="ECO:0000313" key="3">
    <source>
        <dbReference type="EMBL" id="MBC8317560.1"/>
    </source>
</evidence>
<reference evidence="3 4" key="1">
    <citation type="submission" date="2020-08" db="EMBL/GenBank/DDBJ databases">
        <title>Bridging the membrane lipid divide: bacteria of the FCB group superphylum have the potential to synthesize archaeal ether lipids.</title>
        <authorList>
            <person name="Villanueva L."/>
            <person name="Von Meijenfeldt F.A.B."/>
            <person name="Westbye A.B."/>
            <person name="Yadav S."/>
            <person name="Hopmans E.C."/>
            <person name="Dutilh B.E."/>
            <person name="Sinninghe Damste J.S."/>
        </authorList>
    </citation>
    <scope>NUCLEOTIDE SEQUENCE [LARGE SCALE GENOMIC DNA]</scope>
    <source>
        <strain evidence="3">NIOZ-UU47</strain>
    </source>
</reference>
<feature type="chain" id="PRO_5035148283" evidence="2">
    <location>
        <begin position="30"/>
        <end position="613"/>
    </location>
</feature>
<protein>
    <submittedName>
        <fullName evidence="3">Protein BatD</fullName>
    </submittedName>
</protein>
<dbReference type="AlphaFoldDB" id="A0A8J6NDP9"/>
<keyword evidence="1" id="KW-1133">Transmembrane helix</keyword>
<dbReference type="PANTHER" id="PTHR40940:SF2">
    <property type="entry name" value="BATD"/>
    <property type="match status" value="1"/>
</dbReference>
<gene>
    <name evidence="3" type="ORF">H8E41_06610</name>
</gene>
<comment type="caution">
    <text evidence="3">The sequence shown here is derived from an EMBL/GenBank/DDBJ whole genome shotgun (WGS) entry which is preliminary data.</text>
</comment>
<feature type="transmembrane region" description="Helical" evidence="1">
    <location>
        <begin position="476"/>
        <end position="499"/>
    </location>
</feature>
<dbReference type="PANTHER" id="PTHR40940">
    <property type="entry name" value="PROTEIN BATD-RELATED"/>
    <property type="match status" value="1"/>
</dbReference>
<keyword evidence="1" id="KW-0472">Membrane</keyword>
<organism evidence="3 4">
    <name type="scientific">Candidatus Desulfobia pelagia</name>
    <dbReference type="NCBI Taxonomy" id="2841692"/>
    <lineage>
        <taxon>Bacteria</taxon>
        <taxon>Pseudomonadati</taxon>
        <taxon>Thermodesulfobacteriota</taxon>
        <taxon>Desulfobulbia</taxon>
        <taxon>Desulfobulbales</taxon>
        <taxon>Desulfobulbaceae</taxon>
        <taxon>Candidatus Desulfobia</taxon>
    </lineage>
</organism>